<comment type="caution">
    <text evidence="2">The sequence shown here is derived from an EMBL/GenBank/DDBJ whole genome shotgun (WGS) entry which is preliminary data.</text>
</comment>
<dbReference type="OrthoDB" id="8639774at2"/>
<dbReference type="InterPro" id="IPR025737">
    <property type="entry name" value="FApF"/>
</dbReference>
<dbReference type="Proteomes" id="UP000295212">
    <property type="component" value="Unassembled WGS sequence"/>
</dbReference>
<reference evidence="2 3" key="1">
    <citation type="submission" date="2019-03" db="EMBL/GenBank/DDBJ databases">
        <title>Genomic Encyclopedia of Type Strains, Phase III (KMG-III): the genomes of soil and plant-associated and newly described type strains.</title>
        <authorList>
            <person name="Whitman W."/>
        </authorList>
    </citation>
    <scope>NUCLEOTIDE SEQUENCE [LARGE SCALE GENOMIC DNA]</scope>
    <source>
        <strain evidence="2 3">CECT 5797</strain>
    </source>
</reference>
<sequence>MKYPTTAWLAALGTSLLATPALAVNGHYVPGIEGLSAAAAPPEGLYYRGYLMHYDIDSFRDASGDAAPGRNTGSVNAWAHRVIWMTGQQFLGADYGMEAIVPMLDTELDLETPVGGQRFEDDGLGDVFVGPVILGWHGERWDATFAAGHWFDTADFEADNPASVGKGYGTTMLTLGGMWHLDAERRWNVSALSRYEIKTEQDVTGITPGDSWLVEWGLGHRLENGLELGLVGYDAWQLEADDGAATGAKAERHAIGLEAGYLWPAVGVQLKGAAYHEYDAEAGGLNGLESEGDAIRLQLTKFL</sequence>
<proteinExistence type="predicted"/>
<evidence type="ECO:0008006" key="4">
    <source>
        <dbReference type="Google" id="ProtNLM"/>
    </source>
</evidence>
<organism evidence="2 3">
    <name type="scientific">Halomonas ventosae</name>
    <dbReference type="NCBI Taxonomy" id="229007"/>
    <lineage>
        <taxon>Bacteria</taxon>
        <taxon>Pseudomonadati</taxon>
        <taxon>Pseudomonadota</taxon>
        <taxon>Gammaproteobacteria</taxon>
        <taxon>Oceanospirillales</taxon>
        <taxon>Halomonadaceae</taxon>
        <taxon>Halomonas</taxon>
    </lineage>
</organism>
<dbReference type="Pfam" id="PF13557">
    <property type="entry name" value="Phenol_MetA_deg"/>
    <property type="match status" value="1"/>
</dbReference>
<feature type="signal peptide" evidence="1">
    <location>
        <begin position="1"/>
        <end position="23"/>
    </location>
</feature>
<evidence type="ECO:0000313" key="3">
    <source>
        <dbReference type="Proteomes" id="UP000295212"/>
    </source>
</evidence>
<dbReference type="RefSeq" id="WP_133637216.1">
    <property type="nucleotide sequence ID" value="NZ_SNZJ01000019.1"/>
</dbReference>
<dbReference type="AlphaFoldDB" id="A0A4R6ZG11"/>
<gene>
    <name evidence="2" type="ORF">DFP85_11916</name>
</gene>
<name>A0A4R6ZG11_9GAMM</name>
<accession>A0A4R6ZG11</accession>
<keyword evidence="1" id="KW-0732">Signal</keyword>
<evidence type="ECO:0000313" key="2">
    <source>
        <dbReference type="EMBL" id="TDR51100.1"/>
    </source>
</evidence>
<protein>
    <recommendedName>
        <fullName evidence="4">Outer membrane beta-barrel porin/alpha-amylase</fullName>
    </recommendedName>
</protein>
<feature type="chain" id="PRO_5020790322" description="Outer membrane beta-barrel porin/alpha-amylase" evidence="1">
    <location>
        <begin position="24"/>
        <end position="303"/>
    </location>
</feature>
<dbReference type="EMBL" id="SNZJ01000019">
    <property type="protein sequence ID" value="TDR51100.1"/>
    <property type="molecule type" value="Genomic_DNA"/>
</dbReference>
<evidence type="ECO:0000256" key="1">
    <source>
        <dbReference type="SAM" id="SignalP"/>
    </source>
</evidence>